<evidence type="ECO:0000259" key="1">
    <source>
        <dbReference type="Pfam" id="PF01823"/>
    </source>
</evidence>
<sequence length="598" mass="65820">MRQASGHPEGTRTSEVVESSFVGALFATNFIPSMRVAVCIILLLCVLSVRADEAAMHKAAAAAAVRYCAKYVGTQESVCLKKAHAMFSVDEHAELFSAIEARNGPVLELLNGRVGVAMDYTSGAMGLPVLHMTPSKQVYGDQYIPLQARLSVKNNAESIKSWTYKNYDDYYNSLSWNQANPHVDSAAIIGGMMSHSTNMKAIYDKYFNGLVTLAVTHAKVTSYTLEATSGELDPYFQSAVAALGNSLDSTYDLFIQYWGTHTTVQADFGGLMEQQTLIRSCIWSAMDNNKLMQELNNELAGKAGESSKKPDQTYVNYRRLGTSDILGGNPEISNWAQRKASFIKDPVVISYNVRRISNYIPDAHKRQLMDQAITNHMNAAIAQRQQEKAAADAAHAAWWRGGQSVSGGLYSNVDFHYNGRDYPAVARQLGTVSLGVNQNHGFDLDGYVQHCSRHCHWFHCHTSCHTDYEHLSAFNVPITVTCERNGAGAVRAVSSISSVFSRIRQTDYVKGLIRAGPWVTEGCSTSAPYNPRYEHAHGIGDNTLNAFSVYWKEVSPMFGYQWPYAISLASLSSSVCCIQRGLITINGNTAFSDNCPAF</sequence>
<feature type="domain" description="MACPF" evidence="1">
    <location>
        <begin position="193"/>
        <end position="375"/>
    </location>
</feature>
<name>A0A8J6DZX9_9EUKA</name>
<evidence type="ECO:0000313" key="3">
    <source>
        <dbReference type="Proteomes" id="UP000717585"/>
    </source>
</evidence>
<evidence type="ECO:0000313" key="2">
    <source>
        <dbReference type="EMBL" id="KAG9391046.1"/>
    </source>
</evidence>
<dbReference type="EMBL" id="JAHDYR010000062">
    <property type="protein sequence ID" value="KAG9391046.1"/>
    <property type="molecule type" value="Genomic_DNA"/>
</dbReference>
<organism evidence="2 3">
    <name type="scientific">Carpediemonas membranifera</name>
    <dbReference type="NCBI Taxonomy" id="201153"/>
    <lineage>
        <taxon>Eukaryota</taxon>
        <taxon>Metamonada</taxon>
        <taxon>Carpediemonas-like organisms</taxon>
        <taxon>Carpediemonas</taxon>
    </lineage>
</organism>
<reference evidence="2" key="1">
    <citation type="submission" date="2021-05" db="EMBL/GenBank/DDBJ databases">
        <title>A free-living protist that lacks canonical eukaryotic 1 DNA replication and segregation systems.</title>
        <authorList>
            <person name="Salas-Leiva D.E."/>
            <person name="Tromer E.C."/>
            <person name="Curtis B.A."/>
            <person name="Jerlstrom-Hultqvist J."/>
            <person name="Kolisko M."/>
            <person name="Yi Z."/>
            <person name="Salas-Leiva J.S."/>
            <person name="Gallot-Lavallee L."/>
            <person name="Kops G.J.P.L."/>
            <person name="Archibald J.M."/>
            <person name="Simpson A.G.B."/>
            <person name="Roger A.J."/>
        </authorList>
    </citation>
    <scope>NUCLEOTIDE SEQUENCE</scope>
    <source>
        <strain evidence="2">BICM</strain>
    </source>
</reference>
<proteinExistence type="predicted"/>
<protein>
    <submittedName>
        <fullName evidence="2">MAC/Perforin domain</fullName>
    </submittedName>
</protein>
<dbReference type="Proteomes" id="UP000717585">
    <property type="component" value="Unassembled WGS sequence"/>
</dbReference>
<dbReference type="AlphaFoldDB" id="A0A8J6DZX9"/>
<accession>A0A8J6DZX9</accession>
<dbReference type="OrthoDB" id="1366754at2759"/>
<dbReference type="InterPro" id="IPR020864">
    <property type="entry name" value="MACPF"/>
</dbReference>
<gene>
    <name evidence="2" type="ORF">J8273_7320</name>
</gene>
<dbReference type="Pfam" id="PF01823">
    <property type="entry name" value="MACPF"/>
    <property type="match status" value="1"/>
</dbReference>
<keyword evidence="3" id="KW-1185">Reference proteome</keyword>
<comment type="caution">
    <text evidence="2">The sequence shown here is derived from an EMBL/GenBank/DDBJ whole genome shotgun (WGS) entry which is preliminary data.</text>
</comment>